<evidence type="ECO:0000256" key="1">
    <source>
        <dbReference type="SAM" id="Coils"/>
    </source>
</evidence>
<keyword evidence="1" id="KW-0175">Coiled coil</keyword>
<proteinExistence type="predicted"/>
<evidence type="ECO:0000313" key="3">
    <source>
        <dbReference type="Proteomes" id="UP000320404"/>
    </source>
</evidence>
<gene>
    <name evidence="2" type="ORF">EVA69_05505</name>
</gene>
<protein>
    <recommendedName>
        <fullName evidence="4">TonB C-terminal domain-containing protein</fullName>
    </recommendedName>
</protein>
<dbReference type="Proteomes" id="UP000320404">
    <property type="component" value="Unassembled WGS sequence"/>
</dbReference>
<organism evidence="2 3">
    <name type="scientific">OM182 bacterium</name>
    <dbReference type="NCBI Taxonomy" id="2510334"/>
    <lineage>
        <taxon>Bacteria</taxon>
        <taxon>Pseudomonadati</taxon>
        <taxon>Pseudomonadota</taxon>
        <taxon>Gammaproteobacteria</taxon>
        <taxon>OMG group</taxon>
        <taxon>OM182 clade</taxon>
    </lineage>
</organism>
<evidence type="ECO:0000313" key="2">
    <source>
        <dbReference type="EMBL" id="RZO74681.1"/>
    </source>
</evidence>
<dbReference type="InterPro" id="IPR011990">
    <property type="entry name" value="TPR-like_helical_dom_sf"/>
</dbReference>
<evidence type="ECO:0008006" key="4">
    <source>
        <dbReference type="Google" id="ProtNLM"/>
    </source>
</evidence>
<dbReference type="AlphaFoldDB" id="A0A520RWZ0"/>
<comment type="caution">
    <text evidence="2">The sequence shown here is derived from an EMBL/GenBank/DDBJ whole genome shotgun (WGS) entry which is preliminary data.</text>
</comment>
<accession>A0A520RWZ0</accession>
<dbReference type="EMBL" id="SHAH01000088">
    <property type="protein sequence ID" value="RZO74681.1"/>
    <property type="molecule type" value="Genomic_DNA"/>
</dbReference>
<sequence>MSHSSNSLVSAFLLPGLIPLVAGSLTLMGLLWLIAAPGAWAQQLARDASGLLQDLERYEQQLEEYEFEYGFFDIRLQEPLLAIEALHAELGDYPEMRATQNRRLQLTRTALGLEHPDIIPLVEAMVRTDIRLSNWTEVSDHLEHLHTLTVANYGIDSEQAMLALQRQASWYEIRVYVDENRERADNFMEARDIYEELLDLAKNKYSEDDPRLVPWLNKRAYSLYQQVAGLNVDSPVAMDMIQETARKDGPARLETPRMRGFNNPISPGGINRVIPVTEKGEPVGVAYLRLANSFINDIEDIAEAQGDAEMAALAQLYHGDYAYLQGRSIGRSDYREAREKLLALGIKTERLDAFFGRPMIIPIPVFYSRFSDLEAYQLSGSEMPLLGEVDVDEDADPWETPIHLGQFRAWEQGLASIPLPQPVDGLLEFQTPLYTVDVRFRINSRGNTSGVKGLVIEPEDRRARSRAVRAVRNLQFRPALYGNRSKPRDHVELRYQMMNESD</sequence>
<name>A0A520RWZ0_9GAMM</name>
<reference evidence="2 3" key="1">
    <citation type="submission" date="2019-02" db="EMBL/GenBank/DDBJ databases">
        <title>Prokaryotic population dynamics and viral predation in marine succession experiment using metagenomics: the confinement effect.</title>
        <authorList>
            <person name="Haro-Moreno J.M."/>
            <person name="Rodriguez-Valera F."/>
            <person name="Lopez-Perez M."/>
        </authorList>
    </citation>
    <scope>NUCLEOTIDE SEQUENCE [LARGE SCALE GENOMIC DNA]</scope>
    <source>
        <strain evidence="2">MED-G158</strain>
    </source>
</reference>
<feature type="coiled-coil region" evidence="1">
    <location>
        <begin position="41"/>
        <end position="68"/>
    </location>
</feature>
<dbReference type="Gene3D" id="1.25.40.10">
    <property type="entry name" value="Tetratricopeptide repeat domain"/>
    <property type="match status" value="1"/>
</dbReference>